<sequence length="498" mass="54863">MSETGRKITKQLGSTDLSLALDLARRMNHLVHHVPELGFLVWDDTRGHWRLDKLGGTSRAANAMASDLAAAALAVGTRAEEAAERDPRAQGTLELKEVAALALQQARRASSYQGITAVLRTLKTLEGSTEGGTRFVVPRDLEDFDASPELLTVSNGTVDLTTGELFESDPAELITRGLAVPYDPDAGAPRWTRFLAECHPDRPEVPAFLQRLYGYGLFGHTDEHVFAVHYGKGRNGKSVFAETLKHVTEGHTFTAPFTTFVAGERKAGGPSSDLAAMRGARYVWASEGPKRAELAEAQIKELTGGDSVSARFLHREFSTFKPQALISLVSNYRPTIAGTDDGICERVLLVRWARKFEAHERDPKLAEALRAEAPGILAWLVRGAVEYARDGLQVPACIRRDRDGYRADQDTLDGFYGPDMILARAESGSVPLKEVHEAYFDWAEEEGHAERYRYTLRNLKTELENRGFTFGRTGGRQMIRNARLNRPGTHPSLPVAGV</sequence>
<keyword evidence="3" id="KW-0067">ATP-binding</keyword>
<dbReference type="PANTHER" id="PTHR35372">
    <property type="entry name" value="ATP BINDING PROTEIN-RELATED"/>
    <property type="match status" value="1"/>
</dbReference>
<keyword evidence="6" id="KW-1185">Reference proteome</keyword>
<proteinExistence type="predicted"/>
<accession>A0A543JFX0</accession>
<name>A0A543JFX0_9PSEU</name>
<keyword evidence="2" id="KW-0378">Hydrolase</keyword>
<dbReference type="GO" id="GO:0016787">
    <property type="term" value="F:hydrolase activity"/>
    <property type="evidence" value="ECO:0007669"/>
    <property type="project" value="UniProtKB-KW"/>
</dbReference>
<dbReference type="PANTHER" id="PTHR35372:SF2">
    <property type="entry name" value="SF3 HELICASE DOMAIN-CONTAINING PROTEIN"/>
    <property type="match status" value="1"/>
</dbReference>
<dbReference type="InterPro" id="IPR014015">
    <property type="entry name" value="Helicase_SF3_DNA-vir"/>
</dbReference>
<evidence type="ECO:0000256" key="1">
    <source>
        <dbReference type="ARBA" id="ARBA00022741"/>
    </source>
</evidence>
<evidence type="ECO:0000259" key="4">
    <source>
        <dbReference type="PROSITE" id="PS51206"/>
    </source>
</evidence>
<evidence type="ECO:0000313" key="5">
    <source>
        <dbReference type="EMBL" id="TQM81733.1"/>
    </source>
</evidence>
<evidence type="ECO:0000256" key="2">
    <source>
        <dbReference type="ARBA" id="ARBA00022801"/>
    </source>
</evidence>
<dbReference type="RefSeq" id="WP_141979655.1">
    <property type="nucleotide sequence ID" value="NZ_VFPP01000001.1"/>
</dbReference>
<dbReference type="InterPro" id="IPR006500">
    <property type="entry name" value="Helicase_put_C_phage/plasmid"/>
</dbReference>
<dbReference type="Gene3D" id="3.40.50.300">
    <property type="entry name" value="P-loop containing nucleotide triphosphate hydrolases"/>
    <property type="match status" value="1"/>
</dbReference>
<evidence type="ECO:0000256" key="3">
    <source>
        <dbReference type="ARBA" id="ARBA00022840"/>
    </source>
</evidence>
<reference evidence="5 6" key="1">
    <citation type="submission" date="2019-06" db="EMBL/GenBank/DDBJ databases">
        <title>Sequencing the genomes of 1000 actinobacteria strains.</title>
        <authorList>
            <person name="Klenk H.-P."/>
        </authorList>
    </citation>
    <scope>NUCLEOTIDE SEQUENCE [LARGE SCALE GENOMIC DNA]</scope>
    <source>
        <strain evidence="5 6">DSM 45456</strain>
    </source>
</reference>
<organism evidence="5 6">
    <name type="scientific">Saccharothrix saharensis</name>
    <dbReference type="NCBI Taxonomy" id="571190"/>
    <lineage>
        <taxon>Bacteria</taxon>
        <taxon>Bacillati</taxon>
        <taxon>Actinomycetota</taxon>
        <taxon>Actinomycetes</taxon>
        <taxon>Pseudonocardiales</taxon>
        <taxon>Pseudonocardiaceae</taxon>
        <taxon>Saccharothrix</taxon>
    </lineage>
</organism>
<dbReference type="Pfam" id="PF08706">
    <property type="entry name" value="D5_N"/>
    <property type="match status" value="1"/>
</dbReference>
<dbReference type="InterPro" id="IPR014818">
    <property type="entry name" value="Phage/plasmid_primase_P4_C"/>
</dbReference>
<protein>
    <submittedName>
        <fullName evidence="5">P4 family phage/plasmid primase-like protein</fullName>
    </submittedName>
</protein>
<dbReference type="EMBL" id="VFPP01000001">
    <property type="protein sequence ID" value="TQM81733.1"/>
    <property type="molecule type" value="Genomic_DNA"/>
</dbReference>
<dbReference type="GO" id="GO:0005524">
    <property type="term" value="F:ATP binding"/>
    <property type="evidence" value="ECO:0007669"/>
    <property type="project" value="UniProtKB-KW"/>
</dbReference>
<dbReference type="InterPro" id="IPR027417">
    <property type="entry name" value="P-loop_NTPase"/>
</dbReference>
<keyword evidence="1" id="KW-0547">Nucleotide-binding</keyword>
<evidence type="ECO:0000313" key="6">
    <source>
        <dbReference type="Proteomes" id="UP000316628"/>
    </source>
</evidence>
<gene>
    <name evidence="5" type="ORF">FHX81_4107</name>
</gene>
<dbReference type="AlphaFoldDB" id="A0A543JFX0"/>
<dbReference type="InterPro" id="IPR051620">
    <property type="entry name" value="ORF904-like_C"/>
</dbReference>
<dbReference type="Proteomes" id="UP000316628">
    <property type="component" value="Unassembled WGS sequence"/>
</dbReference>
<dbReference type="OrthoDB" id="9763644at2"/>
<dbReference type="PROSITE" id="PS51206">
    <property type="entry name" value="SF3_HELICASE_1"/>
    <property type="match status" value="1"/>
</dbReference>
<comment type="caution">
    <text evidence="5">The sequence shown here is derived from an EMBL/GenBank/DDBJ whole genome shotgun (WGS) entry which is preliminary data.</text>
</comment>
<dbReference type="NCBIfam" id="TIGR01613">
    <property type="entry name" value="primase_Cterm"/>
    <property type="match status" value="1"/>
</dbReference>
<feature type="domain" description="SF3 helicase" evidence="4">
    <location>
        <begin position="204"/>
        <end position="365"/>
    </location>
</feature>
<dbReference type="SMART" id="SM00885">
    <property type="entry name" value="D5_N"/>
    <property type="match status" value="1"/>
</dbReference>